<dbReference type="SUPFAM" id="SSF55909">
    <property type="entry name" value="Pentein"/>
    <property type="match status" value="1"/>
</dbReference>
<evidence type="ECO:0000313" key="2">
    <source>
        <dbReference type="EMBL" id="MBC3935903.1"/>
    </source>
</evidence>
<organism evidence="2 3">
    <name type="scientific">Undibacterium rugosum</name>
    <dbReference type="NCBI Taxonomy" id="2762291"/>
    <lineage>
        <taxon>Bacteria</taxon>
        <taxon>Pseudomonadati</taxon>
        <taxon>Pseudomonadota</taxon>
        <taxon>Betaproteobacteria</taxon>
        <taxon>Burkholderiales</taxon>
        <taxon>Oxalobacteraceae</taxon>
        <taxon>Undibacterium</taxon>
    </lineage>
</organism>
<dbReference type="AlphaFoldDB" id="A0A923I170"/>
<reference evidence="2" key="1">
    <citation type="submission" date="2020-08" db="EMBL/GenBank/DDBJ databases">
        <title>Novel species isolated from subtropical streams in China.</title>
        <authorList>
            <person name="Lu H."/>
        </authorList>
    </citation>
    <scope>NUCLEOTIDE SEQUENCE</scope>
    <source>
        <strain evidence="2">CY7W</strain>
    </source>
</reference>
<dbReference type="InterPro" id="IPR006311">
    <property type="entry name" value="TAT_signal"/>
</dbReference>
<dbReference type="Gene3D" id="3.75.10.10">
    <property type="entry name" value="L-arginine/glycine Amidinotransferase, Chain A"/>
    <property type="match status" value="1"/>
</dbReference>
<dbReference type="InterPro" id="IPR007466">
    <property type="entry name" value="Peptidyl-Arg-deiminase_porph"/>
</dbReference>
<dbReference type="GO" id="GO:0047632">
    <property type="term" value="F:agmatine deiminase activity"/>
    <property type="evidence" value="ECO:0007669"/>
    <property type="project" value="TreeGrafter"/>
</dbReference>
<name>A0A923I170_9BURK</name>
<dbReference type="PANTHER" id="PTHR31377:SF0">
    <property type="entry name" value="AGMATINE DEIMINASE-RELATED"/>
    <property type="match status" value="1"/>
</dbReference>
<dbReference type="RefSeq" id="WP_186881465.1">
    <property type="nucleotide sequence ID" value="NZ_JACOGG010000010.1"/>
</dbReference>
<dbReference type="EMBL" id="JACOGG010000010">
    <property type="protein sequence ID" value="MBC3935903.1"/>
    <property type="molecule type" value="Genomic_DNA"/>
</dbReference>
<sequence length="383" mass="41353">MNNIKFAKEEQSRRAFMKLAAAGLAGAAMSGVAGDVLAQVASASNGFFVPDESLPHTRTWMAWPSSKRIWGSLLSKIQDDIALLARTIAKYEPVYMIADGYYNRLDAEYLIGYTNYQVTVIDTIHNDDCWMRDIGAVFRKDGMGDLDCIGFNFNGWGNHQTHAKDTLVASQMAAYLGLNFTASTVVGEGGGVVEDGDGTLLANESCWVNPNRNPGMSRDQIEAELLKQYGASKMIWCKGVIGQDITDDHCDATVMFTQPGTVVIHVPDPSETGAFADNAAEWIQTLSTSTDAKGRSFNIIKLQAPKATSKTMLASYINMCVTNGAVINVAIGEICNDPAKDDAVRAQLAAAYPGLTIEMLRLPTLYGEGGGGIHCVTQQQPMP</sequence>
<evidence type="ECO:0000256" key="1">
    <source>
        <dbReference type="ARBA" id="ARBA00022801"/>
    </source>
</evidence>
<dbReference type="Pfam" id="PF04371">
    <property type="entry name" value="PAD_porph"/>
    <property type="match status" value="1"/>
</dbReference>
<keyword evidence="1" id="KW-0378">Hydrolase</keyword>
<dbReference type="PANTHER" id="PTHR31377">
    <property type="entry name" value="AGMATINE DEIMINASE-RELATED"/>
    <property type="match status" value="1"/>
</dbReference>
<proteinExistence type="predicted"/>
<protein>
    <submittedName>
        <fullName evidence="2">Agmatine deiminase family protein</fullName>
    </submittedName>
</protein>
<dbReference type="Proteomes" id="UP000612361">
    <property type="component" value="Unassembled WGS sequence"/>
</dbReference>
<accession>A0A923I170</accession>
<comment type="caution">
    <text evidence="2">The sequence shown here is derived from an EMBL/GenBank/DDBJ whole genome shotgun (WGS) entry which is preliminary data.</text>
</comment>
<gene>
    <name evidence="2" type="ORF">H8K47_11075</name>
</gene>
<dbReference type="GO" id="GO:0009446">
    <property type="term" value="P:putrescine biosynthetic process"/>
    <property type="evidence" value="ECO:0007669"/>
    <property type="project" value="InterPro"/>
</dbReference>
<dbReference type="PROSITE" id="PS51318">
    <property type="entry name" value="TAT"/>
    <property type="match status" value="1"/>
</dbReference>
<dbReference type="GO" id="GO:0004668">
    <property type="term" value="F:protein-arginine deiminase activity"/>
    <property type="evidence" value="ECO:0007669"/>
    <property type="project" value="InterPro"/>
</dbReference>
<evidence type="ECO:0000313" key="3">
    <source>
        <dbReference type="Proteomes" id="UP000612361"/>
    </source>
</evidence>
<keyword evidence="3" id="KW-1185">Reference proteome</keyword>